<evidence type="ECO:0000313" key="5">
    <source>
        <dbReference type="EMBL" id="KIM34264.1"/>
    </source>
</evidence>
<dbReference type="InterPro" id="IPR011042">
    <property type="entry name" value="6-blade_b-propeller_TolB-like"/>
</dbReference>
<proteinExistence type="inferred from homology"/>
<dbReference type="GO" id="GO:0005509">
    <property type="term" value="F:calcium ion binding"/>
    <property type="evidence" value="ECO:0007669"/>
    <property type="project" value="TreeGrafter"/>
</dbReference>
<dbReference type="PANTHER" id="PTHR10907">
    <property type="entry name" value="REGUCALCIN"/>
    <property type="match status" value="1"/>
</dbReference>
<feature type="domain" description="SMP-30/Gluconolactonase/LRE-like region" evidence="4">
    <location>
        <begin position="19"/>
        <end position="277"/>
    </location>
</feature>
<comment type="cofactor">
    <cofactor evidence="3">
        <name>Zn(2+)</name>
        <dbReference type="ChEBI" id="CHEBI:29105"/>
    </cofactor>
    <text evidence="3">Binds 1 divalent metal cation per subunit.</text>
</comment>
<dbReference type="InterPro" id="IPR013658">
    <property type="entry name" value="SGL"/>
</dbReference>
<gene>
    <name evidence="5" type="ORF">M408DRAFT_13828</name>
</gene>
<feature type="binding site" evidence="3">
    <location>
        <position position="112"/>
    </location>
    <ligand>
        <name>substrate</name>
    </ligand>
</feature>
<evidence type="ECO:0000259" key="4">
    <source>
        <dbReference type="Pfam" id="PF08450"/>
    </source>
</evidence>
<feature type="active site" description="Proton donor/acceptor" evidence="2">
    <location>
        <position position="216"/>
    </location>
</feature>
<evidence type="ECO:0000313" key="6">
    <source>
        <dbReference type="Proteomes" id="UP000054097"/>
    </source>
</evidence>
<dbReference type="SUPFAM" id="SSF63829">
    <property type="entry name" value="Calcium-dependent phosphotriesterase"/>
    <property type="match status" value="1"/>
</dbReference>
<feature type="binding site" evidence="3">
    <location>
        <position position="216"/>
    </location>
    <ligand>
        <name>a divalent metal cation</name>
        <dbReference type="ChEBI" id="CHEBI:60240"/>
    </ligand>
</feature>
<accession>A0A0C3BQ85</accession>
<dbReference type="PRINTS" id="PR01790">
    <property type="entry name" value="SMP30FAMILY"/>
</dbReference>
<reference evidence="5 6" key="1">
    <citation type="submission" date="2014-04" db="EMBL/GenBank/DDBJ databases">
        <authorList>
            <consortium name="DOE Joint Genome Institute"/>
            <person name="Kuo A."/>
            <person name="Zuccaro A."/>
            <person name="Kohler A."/>
            <person name="Nagy L.G."/>
            <person name="Floudas D."/>
            <person name="Copeland A."/>
            <person name="Barry K.W."/>
            <person name="Cichocki N."/>
            <person name="Veneault-Fourrey C."/>
            <person name="LaButti K."/>
            <person name="Lindquist E.A."/>
            <person name="Lipzen A."/>
            <person name="Lundell T."/>
            <person name="Morin E."/>
            <person name="Murat C."/>
            <person name="Sun H."/>
            <person name="Tunlid A."/>
            <person name="Henrissat B."/>
            <person name="Grigoriev I.V."/>
            <person name="Hibbett D.S."/>
            <person name="Martin F."/>
            <person name="Nordberg H.P."/>
            <person name="Cantor M.N."/>
            <person name="Hua S.X."/>
        </authorList>
    </citation>
    <scope>NUCLEOTIDE SEQUENCE [LARGE SCALE GENOMIC DNA]</scope>
    <source>
        <strain evidence="5 6">MAFF 305830</strain>
    </source>
</reference>
<keyword evidence="3" id="KW-0479">Metal-binding</keyword>
<feature type="binding site" evidence="3">
    <location>
        <position position="21"/>
    </location>
    <ligand>
        <name>a divalent metal cation</name>
        <dbReference type="ChEBI" id="CHEBI:60240"/>
    </ligand>
</feature>
<comment type="similarity">
    <text evidence="1">Belongs to the SMP-30/CGR1 family.</text>
</comment>
<reference evidence="6" key="2">
    <citation type="submission" date="2015-01" db="EMBL/GenBank/DDBJ databases">
        <title>Evolutionary Origins and Diversification of the Mycorrhizal Mutualists.</title>
        <authorList>
            <consortium name="DOE Joint Genome Institute"/>
            <consortium name="Mycorrhizal Genomics Consortium"/>
            <person name="Kohler A."/>
            <person name="Kuo A."/>
            <person name="Nagy L.G."/>
            <person name="Floudas D."/>
            <person name="Copeland A."/>
            <person name="Barry K.W."/>
            <person name="Cichocki N."/>
            <person name="Veneault-Fourrey C."/>
            <person name="LaButti K."/>
            <person name="Lindquist E.A."/>
            <person name="Lipzen A."/>
            <person name="Lundell T."/>
            <person name="Morin E."/>
            <person name="Murat C."/>
            <person name="Riley R."/>
            <person name="Ohm R."/>
            <person name="Sun H."/>
            <person name="Tunlid A."/>
            <person name="Henrissat B."/>
            <person name="Grigoriev I.V."/>
            <person name="Hibbett D.S."/>
            <person name="Martin F."/>
        </authorList>
    </citation>
    <scope>NUCLEOTIDE SEQUENCE [LARGE SCALE GENOMIC DNA]</scope>
    <source>
        <strain evidence="6">MAFF 305830</strain>
    </source>
</reference>
<dbReference type="PANTHER" id="PTHR10907:SF47">
    <property type="entry name" value="REGUCALCIN"/>
    <property type="match status" value="1"/>
</dbReference>
<organism evidence="5 6">
    <name type="scientific">Serendipita vermifera MAFF 305830</name>
    <dbReference type="NCBI Taxonomy" id="933852"/>
    <lineage>
        <taxon>Eukaryota</taxon>
        <taxon>Fungi</taxon>
        <taxon>Dikarya</taxon>
        <taxon>Basidiomycota</taxon>
        <taxon>Agaricomycotina</taxon>
        <taxon>Agaricomycetes</taxon>
        <taxon>Sebacinales</taxon>
        <taxon>Serendipitaceae</taxon>
        <taxon>Serendipita</taxon>
    </lineage>
</organism>
<dbReference type="STRING" id="933852.A0A0C3BQ85"/>
<sequence length="319" mass="34901">MSDNVLVVETPLLATGCILGEGPLYDPETKILHFVDINQKRVYHCNTETLDLTVDQFDEAVTALALRQGGQGLACVTASGFGVIEKDENSNARLVPLITALSDEELLYTRLNDGACDARGRFLAATIESKHPGHEFGGTLYQYDPKDGSCKVLDTQDITDGNGLGWSEDNKTLYFTNSCINEIYAYDYDLEDGSVSNRRTFIDGPSLGLHAPSFCDGLCFDSEGCLWSARWSGSKIVRFNREGTAITFEIHFPKVYSVTACCFGGPDGSQLFVTTAHPSAAHLADSDAVFEKYPDSGHVFRIDFNKRFTGGAWRHAFGG</sequence>
<evidence type="ECO:0000256" key="1">
    <source>
        <dbReference type="ARBA" id="ARBA00008853"/>
    </source>
</evidence>
<evidence type="ECO:0000256" key="2">
    <source>
        <dbReference type="PIRSR" id="PIRSR605511-1"/>
    </source>
</evidence>
<keyword evidence="3" id="KW-0862">Zinc</keyword>
<dbReference type="GO" id="GO:0019853">
    <property type="term" value="P:L-ascorbic acid biosynthetic process"/>
    <property type="evidence" value="ECO:0007669"/>
    <property type="project" value="TreeGrafter"/>
</dbReference>
<dbReference type="Gene3D" id="2.120.10.30">
    <property type="entry name" value="TolB, C-terminal domain"/>
    <property type="match status" value="1"/>
</dbReference>
<feature type="binding site" evidence="3">
    <location>
        <position position="110"/>
    </location>
    <ligand>
        <name>substrate</name>
    </ligand>
</feature>
<dbReference type="OrthoDB" id="423498at2759"/>
<feature type="binding site" evidence="3">
    <location>
        <position position="162"/>
    </location>
    <ligand>
        <name>a divalent metal cation</name>
        <dbReference type="ChEBI" id="CHEBI:60240"/>
    </ligand>
</feature>
<dbReference type="GO" id="GO:0004341">
    <property type="term" value="F:gluconolactonase activity"/>
    <property type="evidence" value="ECO:0007669"/>
    <property type="project" value="TreeGrafter"/>
</dbReference>
<dbReference type="HOGENOM" id="CLU_036110_3_2_1"/>
<dbReference type="Proteomes" id="UP000054097">
    <property type="component" value="Unassembled WGS sequence"/>
</dbReference>
<name>A0A0C3BQ85_SERVB</name>
<dbReference type="EMBL" id="KN824277">
    <property type="protein sequence ID" value="KIM34264.1"/>
    <property type="molecule type" value="Genomic_DNA"/>
</dbReference>
<dbReference type="InterPro" id="IPR005511">
    <property type="entry name" value="SMP-30"/>
</dbReference>
<dbReference type="Pfam" id="PF08450">
    <property type="entry name" value="SGL"/>
    <property type="match status" value="1"/>
</dbReference>
<protein>
    <recommendedName>
        <fullName evidence="4">SMP-30/Gluconolactonase/LRE-like region domain-containing protein</fullName>
    </recommendedName>
</protein>
<evidence type="ECO:0000256" key="3">
    <source>
        <dbReference type="PIRSR" id="PIRSR605511-2"/>
    </source>
</evidence>
<keyword evidence="6" id="KW-1185">Reference proteome</keyword>
<dbReference type="AlphaFoldDB" id="A0A0C3BQ85"/>